<dbReference type="RefSeq" id="WP_252114123.1">
    <property type="nucleotide sequence ID" value="NZ_JAMSHT010000001.1"/>
</dbReference>
<proteinExistence type="predicted"/>
<sequence>MEMLPILLIMFGVIFIASALLVIPRIAGIPKKHLPVILAGEVVVGLILIAVAIFLHFSPGA</sequence>
<protein>
    <submittedName>
        <fullName evidence="2">Uncharacterized protein</fullName>
    </submittedName>
</protein>
<keyword evidence="3" id="KW-1185">Reference proteome</keyword>
<dbReference type="AlphaFoldDB" id="A0A9X2J1Z8"/>
<accession>A0A9X2J1Z8</accession>
<evidence type="ECO:0000313" key="3">
    <source>
        <dbReference type="Proteomes" id="UP001155128"/>
    </source>
</evidence>
<feature type="transmembrane region" description="Helical" evidence="1">
    <location>
        <begin position="36"/>
        <end position="57"/>
    </location>
</feature>
<gene>
    <name evidence="2" type="ORF">NDO55_08040</name>
</gene>
<organism evidence="2 3">
    <name type="scientific">Sphingomicrobium sediminis</name>
    <dbReference type="NCBI Taxonomy" id="2950949"/>
    <lineage>
        <taxon>Bacteria</taxon>
        <taxon>Pseudomonadati</taxon>
        <taxon>Pseudomonadota</taxon>
        <taxon>Alphaproteobacteria</taxon>
        <taxon>Sphingomonadales</taxon>
        <taxon>Sphingomonadaceae</taxon>
        <taxon>Sphingomicrobium</taxon>
    </lineage>
</organism>
<evidence type="ECO:0000256" key="1">
    <source>
        <dbReference type="SAM" id="Phobius"/>
    </source>
</evidence>
<name>A0A9X2J1Z8_9SPHN</name>
<reference evidence="2" key="1">
    <citation type="submission" date="2022-06" db="EMBL/GenBank/DDBJ databases">
        <title>Sphingomicrobium sedimins sp. nov., a marine bacterium isolated from tidal flat.</title>
        <authorList>
            <person name="Kim C.-H."/>
            <person name="Yoo Y."/>
            <person name="Kim J.-J."/>
        </authorList>
    </citation>
    <scope>NUCLEOTIDE SEQUENCE</scope>
    <source>
        <strain evidence="2">GRR-S6-50</strain>
    </source>
</reference>
<comment type="caution">
    <text evidence="2">The sequence shown here is derived from an EMBL/GenBank/DDBJ whole genome shotgun (WGS) entry which is preliminary data.</text>
</comment>
<keyword evidence="1" id="KW-0472">Membrane</keyword>
<dbReference type="Proteomes" id="UP001155128">
    <property type="component" value="Unassembled WGS sequence"/>
</dbReference>
<feature type="transmembrane region" description="Helical" evidence="1">
    <location>
        <begin position="6"/>
        <end position="24"/>
    </location>
</feature>
<keyword evidence="1" id="KW-0812">Transmembrane</keyword>
<evidence type="ECO:0000313" key="2">
    <source>
        <dbReference type="EMBL" id="MCM8557768.1"/>
    </source>
</evidence>
<dbReference type="EMBL" id="JAMSHT010000001">
    <property type="protein sequence ID" value="MCM8557768.1"/>
    <property type="molecule type" value="Genomic_DNA"/>
</dbReference>
<keyword evidence="1" id="KW-1133">Transmembrane helix</keyword>